<dbReference type="InterPro" id="IPR006677">
    <property type="entry name" value="tRNA_intron_Endonuc_cat-like"/>
</dbReference>
<evidence type="ECO:0000256" key="10">
    <source>
        <dbReference type="ARBA" id="ARBA00075884"/>
    </source>
</evidence>
<dbReference type="SUPFAM" id="SSF53032">
    <property type="entry name" value="tRNA-intron endonuclease catalytic domain-like"/>
    <property type="match status" value="1"/>
</dbReference>
<comment type="catalytic activity">
    <reaction evidence="5">
        <text>pretRNA = a 3'-half-tRNA molecule with a 5'-OH end + a 5'-half-tRNA molecule with a 2',3'-cyclic phosphate end + an intron with a 2',3'-cyclic phosphate and a 5'-hydroxyl terminus.</text>
        <dbReference type="EC" id="4.6.1.16"/>
    </reaction>
</comment>
<evidence type="ECO:0000259" key="13">
    <source>
        <dbReference type="Pfam" id="PF01974"/>
    </source>
</evidence>
<evidence type="ECO:0000256" key="11">
    <source>
        <dbReference type="ARBA" id="ARBA00076724"/>
    </source>
</evidence>
<feature type="active site" evidence="12">
    <location>
        <position position="190"/>
    </location>
</feature>
<reference evidence="14" key="2">
    <citation type="submission" date="2021-01" db="EMBL/GenBank/DDBJ databases">
        <authorList>
            <person name="Schikora-Tamarit M.A."/>
        </authorList>
    </citation>
    <scope>NUCLEOTIDE SEQUENCE</scope>
    <source>
        <strain evidence="14">CBS6341</strain>
    </source>
</reference>
<dbReference type="InterPro" id="IPR011856">
    <property type="entry name" value="tRNA_endonuc-like_dom_sf"/>
</dbReference>
<sequence length="230" mass="26574">MGLPLLLMTEEIVWLVLKNLAILVPGKKYIESIYSKISQDDIQLLEKEKKDYLEDQLAIKIKQFEEKQIKLNRPVKINKDFLIENFTLIIPREPNPLLLKDRYVHDKSEELVSITNFLKFSATTYSIFQYLKSLDYFLLPGLRFGGRFIAYPGDPLRFHSHLIVNDFKYNENIDLIKLVRGGRLATGVKKAWLVASVIEGDEEKCVDKQKDDEIAGEEIACFSVEWAGFG</sequence>
<dbReference type="GO" id="GO:0000214">
    <property type="term" value="C:tRNA-intron endonuclease complex"/>
    <property type="evidence" value="ECO:0007669"/>
    <property type="project" value="InterPro"/>
</dbReference>
<organism evidence="14 15">
    <name type="scientific">Wickerhamomyces mucosus</name>
    <dbReference type="NCBI Taxonomy" id="1378264"/>
    <lineage>
        <taxon>Eukaryota</taxon>
        <taxon>Fungi</taxon>
        <taxon>Dikarya</taxon>
        <taxon>Ascomycota</taxon>
        <taxon>Saccharomycotina</taxon>
        <taxon>Saccharomycetes</taxon>
        <taxon>Phaffomycetales</taxon>
        <taxon>Wickerhamomycetaceae</taxon>
        <taxon>Wickerhamomyces</taxon>
    </lineage>
</organism>
<dbReference type="InterPro" id="IPR016690">
    <property type="entry name" value="TSEN34"/>
</dbReference>
<dbReference type="OrthoDB" id="48041at2759"/>
<reference evidence="14" key="1">
    <citation type="journal article" date="2021" name="Open Biol.">
        <title>Shared evolutionary footprints suggest mitochondrial oxidative damage underlies multiple complex I losses in fungi.</title>
        <authorList>
            <person name="Schikora-Tamarit M.A."/>
            <person name="Marcet-Houben M."/>
            <person name="Nosek J."/>
            <person name="Gabaldon T."/>
        </authorList>
    </citation>
    <scope>NUCLEOTIDE SEQUENCE</scope>
    <source>
        <strain evidence="14">CBS6341</strain>
    </source>
</reference>
<evidence type="ECO:0000256" key="4">
    <source>
        <dbReference type="ARBA" id="ARBA00023239"/>
    </source>
</evidence>
<dbReference type="GO" id="GO:0003676">
    <property type="term" value="F:nucleic acid binding"/>
    <property type="evidence" value="ECO:0007669"/>
    <property type="project" value="InterPro"/>
</dbReference>
<evidence type="ECO:0000256" key="9">
    <source>
        <dbReference type="ARBA" id="ARBA00070870"/>
    </source>
</evidence>
<dbReference type="EMBL" id="JAEUBF010001066">
    <property type="protein sequence ID" value="KAH3672997.1"/>
    <property type="molecule type" value="Genomic_DNA"/>
</dbReference>
<feature type="active site" evidence="12">
    <location>
        <position position="151"/>
    </location>
</feature>
<name>A0A9P8PJJ9_9ASCO</name>
<evidence type="ECO:0000256" key="5">
    <source>
        <dbReference type="ARBA" id="ARBA00034031"/>
    </source>
</evidence>
<dbReference type="PANTHER" id="PTHR13070">
    <property type="entry name" value="TRNA-SPLICING ENDONUCLEASE SUBUNIT SEN34-RELATED"/>
    <property type="match status" value="1"/>
</dbReference>
<dbReference type="InterPro" id="IPR006676">
    <property type="entry name" value="tRNA_splic"/>
</dbReference>
<dbReference type="NCBIfam" id="TIGR00324">
    <property type="entry name" value="endA"/>
    <property type="match status" value="1"/>
</dbReference>
<comment type="subunit">
    <text evidence="7">Heterotetramer composed of SEN2, SEN15, SEN34 and SEN54. Interacts directly with SEN15.</text>
</comment>
<evidence type="ECO:0000256" key="2">
    <source>
        <dbReference type="ARBA" id="ARBA00012573"/>
    </source>
</evidence>
<dbReference type="GO" id="GO:0000213">
    <property type="term" value="F:tRNA-intron lyase activity"/>
    <property type="evidence" value="ECO:0007669"/>
    <property type="project" value="UniProtKB-EC"/>
</dbReference>
<evidence type="ECO:0000313" key="14">
    <source>
        <dbReference type="EMBL" id="KAH3672997.1"/>
    </source>
</evidence>
<gene>
    <name evidence="14" type="ORF">WICMUC_003950</name>
</gene>
<dbReference type="EC" id="4.6.1.16" evidence="2"/>
<proteinExistence type="inferred from homology"/>
<dbReference type="GO" id="GO:0000379">
    <property type="term" value="P:tRNA-type intron splice site recognition and cleavage"/>
    <property type="evidence" value="ECO:0007669"/>
    <property type="project" value="InterPro"/>
</dbReference>
<dbReference type="PANTHER" id="PTHR13070:SF0">
    <property type="entry name" value="TRNA-SPLICING ENDONUCLEASE SUBUNIT SEN34"/>
    <property type="match status" value="1"/>
</dbReference>
<evidence type="ECO:0000256" key="6">
    <source>
        <dbReference type="ARBA" id="ARBA00059865"/>
    </source>
</evidence>
<comment type="similarity">
    <text evidence="1">Belongs to the tRNA-intron endonuclease family.</text>
</comment>
<accession>A0A9P8PJJ9</accession>
<dbReference type="Pfam" id="PF01974">
    <property type="entry name" value="tRNA_int_endo"/>
    <property type="match status" value="1"/>
</dbReference>
<keyword evidence="4" id="KW-0456">Lyase</keyword>
<dbReference type="PIRSF" id="PIRSF017250">
    <property type="entry name" value="tRNA_splic_SEN34"/>
    <property type="match status" value="1"/>
</dbReference>
<evidence type="ECO:0000256" key="8">
    <source>
        <dbReference type="ARBA" id="ARBA00070643"/>
    </source>
</evidence>
<comment type="function">
    <text evidence="6">Constitutes one of the two catalytic subunit of the tRNA-splicing endonuclease complex, a complex responsible for identification and cleavage of the splice sites in pre-tRNA. It cleaves pre-tRNA at the 5'- and 3'-splice sites to release the intron. The products are an intron and two tRNA half-molecules bearing 2',3'-cyclic phosphate and 5'-OH termini. There are no conserved sequences at the splice sites, but the intron is invariably located at the same site in the gene, placing the splice sites an invariant distance from the constant structural features of the tRNA body. It probably carries the active site for 3'-splice site cleavage.</text>
</comment>
<feature type="active site" evidence="12">
    <location>
        <position position="159"/>
    </location>
</feature>
<protein>
    <recommendedName>
        <fullName evidence="9">tRNA-splicing endonuclease subunit SEN34</fullName>
        <ecNumber evidence="2">4.6.1.16</ecNumber>
    </recommendedName>
    <alternativeName>
        <fullName evidence="10 11">tRNA-intron endonuclease SEN34</fullName>
    </alternativeName>
    <alternativeName>
        <fullName evidence="8">tRNA-splicing endonuclease subunit Sen34</fullName>
    </alternativeName>
</protein>
<evidence type="ECO:0000313" key="15">
    <source>
        <dbReference type="Proteomes" id="UP000769528"/>
    </source>
</evidence>
<dbReference type="InterPro" id="IPR036167">
    <property type="entry name" value="tRNA_intron_Endo_cat-like_sf"/>
</dbReference>
<comment type="caution">
    <text evidence="14">The sequence shown here is derived from an EMBL/GenBank/DDBJ whole genome shotgun (WGS) entry which is preliminary data.</text>
</comment>
<dbReference type="CDD" id="cd22363">
    <property type="entry name" value="tRNA-intron_lyase_C"/>
    <property type="match status" value="1"/>
</dbReference>
<dbReference type="AlphaFoldDB" id="A0A9P8PJJ9"/>
<keyword evidence="3" id="KW-0819">tRNA processing</keyword>
<evidence type="ECO:0000256" key="7">
    <source>
        <dbReference type="ARBA" id="ARBA00062123"/>
    </source>
</evidence>
<evidence type="ECO:0000256" key="3">
    <source>
        <dbReference type="ARBA" id="ARBA00022694"/>
    </source>
</evidence>
<dbReference type="Gene3D" id="3.40.1350.10">
    <property type="match status" value="1"/>
</dbReference>
<evidence type="ECO:0000256" key="1">
    <source>
        <dbReference type="ARBA" id="ARBA00008078"/>
    </source>
</evidence>
<dbReference type="FunFam" id="3.40.1350.10:FF:000008">
    <property type="entry name" value="tRNA-splicing endonuclease subunit Sen34"/>
    <property type="match status" value="1"/>
</dbReference>
<keyword evidence="15" id="KW-1185">Reference proteome</keyword>
<evidence type="ECO:0000256" key="12">
    <source>
        <dbReference type="PIRSR" id="PIRSR017250-50"/>
    </source>
</evidence>
<feature type="domain" description="tRNA intron endonuclease catalytic" evidence="13">
    <location>
        <begin position="123"/>
        <end position="201"/>
    </location>
</feature>
<dbReference type="Proteomes" id="UP000769528">
    <property type="component" value="Unassembled WGS sequence"/>
</dbReference>